<dbReference type="AlphaFoldDB" id="A0A9Q8ZFI6"/>
<dbReference type="VEuPathDB" id="FungiDB:yc1106_08559"/>
<feature type="signal peptide" evidence="1">
    <location>
        <begin position="1"/>
        <end position="24"/>
    </location>
</feature>
<dbReference type="Proteomes" id="UP001056012">
    <property type="component" value="Chromosome 6"/>
</dbReference>
<sequence length="162" mass="17504">MRVTPLFFLGLAAASPALVTRAEGWPDLTGSYWDLTVAYQSGRPGYSIKDLSVTFHNSKSEETAEAKCHYSFVPQGTRPPSEVTQCSSGLEYTWDYTTLSLRQNIVLGNRTIQVFGEGEIKAERRSDGAGGSSAKGSGKIEINHYCTDRGCAPPNGCVGLEC</sequence>
<reference evidence="2" key="1">
    <citation type="submission" date="2021-12" db="EMBL/GenBank/DDBJ databases">
        <title>Curvularia clavata genome.</title>
        <authorList>
            <person name="Cao Y."/>
        </authorList>
    </citation>
    <scope>NUCLEOTIDE SEQUENCE</scope>
    <source>
        <strain evidence="2">Yc1106</strain>
    </source>
</reference>
<keyword evidence="3" id="KW-1185">Reference proteome</keyword>
<keyword evidence="1" id="KW-0732">Signal</keyword>
<evidence type="ECO:0008006" key="4">
    <source>
        <dbReference type="Google" id="ProtNLM"/>
    </source>
</evidence>
<dbReference type="EMBL" id="CP089279">
    <property type="protein sequence ID" value="USP81285.1"/>
    <property type="molecule type" value="Genomic_DNA"/>
</dbReference>
<protein>
    <recommendedName>
        <fullName evidence="4">AA1-like domain-containing protein</fullName>
    </recommendedName>
</protein>
<feature type="chain" id="PRO_5040109636" description="AA1-like domain-containing protein" evidence="1">
    <location>
        <begin position="25"/>
        <end position="162"/>
    </location>
</feature>
<accession>A0A9Q8ZFI6</accession>
<organism evidence="2 3">
    <name type="scientific">Curvularia clavata</name>
    <dbReference type="NCBI Taxonomy" id="95742"/>
    <lineage>
        <taxon>Eukaryota</taxon>
        <taxon>Fungi</taxon>
        <taxon>Dikarya</taxon>
        <taxon>Ascomycota</taxon>
        <taxon>Pezizomycotina</taxon>
        <taxon>Dothideomycetes</taxon>
        <taxon>Pleosporomycetidae</taxon>
        <taxon>Pleosporales</taxon>
        <taxon>Pleosporineae</taxon>
        <taxon>Pleosporaceae</taxon>
        <taxon>Curvularia</taxon>
    </lineage>
</organism>
<evidence type="ECO:0000313" key="3">
    <source>
        <dbReference type="Proteomes" id="UP001056012"/>
    </source>
</evidence>
<dbReference type="OrthoDB" id="3781357at2759"/>
<proteinExistence type="predicted"/>
<gene>
    <name evidence="2" type="ORF">yc1106_08559</name>
</gene>
<name>A0A9Q8ZFI6_CURCL</name>
<evidence type="ECO:0000313" key="2">
    <source>
        <dbReference type="EMBL" id="USP81285.1"/>
    </source>
</evidence>
<evidence type="ECO:0000256" key="1">
    <source>
        <dbReference type="SAM" id="SignalP"/>
    </source>
</evidence>